<evidence type="ECO:0000313" key="3">
    <source>
        <dbReference type="Proteomes" id="UP000478052"/>
    </source>
</evidence>
<reference evidence="2 3" key="1">
    <citation type="submission" date="2019-08" db="EMBL/GenBank/DDBJ databases">
        <title>Whole genome of Aphis craccivora.</title>
        <authorList>
            <person name="Voronova N.V."/>
            <person name="Shulinski R.S."/>
            <person name="Bandarenka Y.V."/>
            <person name="Zhorov D.G."/>
            <person name="Warner D."/>
        </authorList>
    </citation>
    <scope>NUCLEOTIDE SEQUENCE [LARGE SCALE GENOMIC DNA]</scope>
    <source>
        <strain evidence="2">180601</strain>
        <tissue evidence="2">Whole Body</tissue>
    </source>
</reference>
<organism evidence="2 3">
    <name type="scientific">Aphis craccivora</name>
    <name type="common">Cowpea aphid</name>
    <dbReference type="NCBI Taxonomy" id="307492"/>
    <lineage>
        <taxon>Eukaryota</taxon>
        <taxon>Metazoa</taxon>
        <taxon>Ecdysozoa</taxon>
        <taxon>Arthropoda</taxon>
        <taxon>Hexapoda</taxon>
        <taxon>Insecta</taxon>
        <taxon>Pterygota</taxon>
        <taxon>Neoptera</taxon>
        <taxon>Paraneoptera</taxon>
        <taxon>Hemiptera</taxon>
        <taxon>Sternorrhyncha</taxon>
        <taxon>Aphidomorpha</taxon>
        <taxon>Aphidoidea</taxon>
        <taxon>Aphididae</taxon>
        <taxon>Aphidini</taxon>
        <taxon>Aphis</taxon>
        <taxon>Aphis</taxon>
    </lineage>
</organism>
<name>A0A6G0VNW5_APHCR</name>
<dbReference type="OrthoDB" id="7312725at2759"/>
<feature type="domain" description="Transposable element P transposase-like RNase H" evidence="1">
    <location>
        <begin position="16"/>
        <end position="93"/>
    </location>
</feature>
<proteinExistence type="predicted"/>
<protein>
    <submittedName>
        <fullName evidence="2">THAP domain-containing protein 9</fullName>
    </submittedName>
</protein>
<gene>
    <name evidence="2" type="ORF">FWK35_00036826</name>
</gene>
<dbReference type="InterPro" id="IPR048365">
    <property type="entry name" value="TNP-like_RNaseH_N"/>
</dbReference>
<evidence type="ECO:0000259" key="1">
    <source>
        <dbReference type="Pfam" id="PF21787"/>
    </source>
</evidence>
<dbReference type="Proteomes" id="UP000478052">
    <property type="component" value="Unassembled WGS sequence"/>
</dbReference>
<dbReference type="Pfam" id="PF21787">
    <property type="entry name" value="TNP-like_RNaseH_N"/>
    <property type="match status" value="1"/>
</dbReference>
<accession>A0A6G0VNW5</accession>
<comment type="caution">
    <text evidence="2">The sequence shown here is derived from an EMBL/GenBank/DDBJ whole genome shotgun (WGS) entry which is preliminary data.</text>
</comment>
<keyword evidence="3" id="KW-1185">Reference proteome</keyword>
<dbReference type="AlphaFoldDB" id="A0A6G0VNW5"/>
<evidence type="ECO:0000313" key="2">
    <source>
        <dbReference type="EMBL" id="KAF0696485.1"/>
    </source>
</evidence>
<dbReference type="EMBL" id="VUJU01015159">
    <property type="protein sequence ID" value="KAF0696485.1"/>
    <property type="molecule type" value="Genomic_DNA"/>
</dbReference>
<sequence length="117" mass="12891">MFMVTLIWVRTTNVVYDCDEIPVAKNALVFLVVGLNGYWKIPVGYFLIDGLTGIERGNLLAKAIDLITETGVNLQSVTFDGASVNLSMCTSLGTSIIYVPNHQRVFNSYNNSKITVL</sequence>